<reference evidence="1 2" key="1">
    <citation type="submission" date="2015-02" db="EMBL/GenBank/DDBJ databases">
        <title>Nostoc linckia genome annotation.</title>
        <authorList>
            <person name="Zhou Z."/>
        </authorList>
    </citation>
    <scope>NUCLEOTIDE SEQUENCE [LARGE SCALE GENOMIC DNA]</scope>
    <source>
        <strain evidence="2">z8</strain>
    </source>
</reference>
<dbReference type="AlphaFoldDB" id="A0A9Q5Z5B0"/>
<proteinExistence type="predicted"/>
<evidence type="ECO:0000313" key="1">
    <source>
        <dbReference type="EMBL" id="PHJ94034.1"/>
    </source>
</evidence>
<organism evidence="1 2">
    <name type="scientific">Nostoc linckia z8</name>
    <dbReference type="NCBI Taxonomy" id="1628746"/>
    <lineage>
        <taxon>Bacteria</taxon>
        <taxon>Bacillati</taxon>
        <taxon>Cyanobacteriota</taxon>
        <taxon>Cyanophyceae</taxon>
        <taxon>Nostocales</taxon>
        <taxon>Nostocaceae</taxon>
        <taxon>Nostoc</taxon>
    </lineage>
</organism>
<dbReference type="Proteomes" id="UP000222310">
    <property type="component" value="Unassembled WGS sequence"/>
</dbReference>
<dbReference type="EMBL" id="LAHD01000173">
    <property type="protein sequence ID" value="PHJ94034.1"/>
    <property type="molecule type" value="Genomic_DNA"/>
</dbReference>
<sequence length="161" mass="17960">MIKEVEEFFSQYAGKGHIWPDGLDVTQLDGNVAKIYAVLPAASGHKYLVKGVDSDGDQGGWTLKGVFLKDGIVSRLDITAIGAPKPKLPERVKMYQRAHKKDFGDAPPRWDVSSYLLEKEYALDIRHLELNIGDQYGLYDPVTGEITDIRTVDANTPIRDE</sequence>
<dbReference type="GeneID" id="57097350"/>
<comment type="caution">
    <text evidence="1">The sequence shown here is derived from an EMBL/GenBank/DDBJ whole genome shotgun (WGS) entry which is preliminary data.</text>
</comment>
<accession>A0A9Q5Z5B0</accession>
<dbReference type="RefSeq" id="WP_143861973.1">
    <property type="nucleotide sequence ID" value="NZ_LAHD01000173.1"/>
</dbReference>
<evidence type="ECO:0000313" key="2">
    <source>
        <dbReference type="Proteomes" id="UP000222310"/>
    </source>
</evidence>
<name>A0A9Q5Z5B0_NOSLI</name>
<gene>
    <name evidence="1" type="ORF">VF08_34460</name>
</gene>
<protein>
    <submittedName>
        <fullName evidence="1">Uncharacterized protein</fullName>
    </submittedName>
</protein>